<gene>
    <name evidence="3" type="ORF">E6H00_10235</name>
</gene>
<dbReference type="Gene3D" id="1.20.1260.10">
    <property type="match status" value="1"/>
</dbReference>
<organism evidence="3 4">
    <name type="scientific">Candidatus Segetimicrobium genomatis</name>
    <dbReference type="NCBI Taxonomy" id="2569760"/>
    <lineage>
        <taxon>Bacteria</taxon>
        <taxon>Bacillati</taxon>
        <taxon>Candidatus Sysuimicrobiota</taxon>
        <taxon>Candidatus Sysuimicrobiia</taxon>
        <taxon>Candidatus Sysuimicrobiales</taxon>
        <taxon>Candidatus Segetimicrobiaceae</taxon>
        <taxon>Candidatus Segetimicrobium</taxon>
    </lineage>
</organism>
<dbReference type="InterPro" id="IPR005183">
    <property type="entry name" value="DUF305_CopM-like"/>
</dbReference>
<accession>A0A537K0I8</accession>
<dbReference type="EMBL" id="VBAK01000127">
    <property type="protein sequence ID" value="TMI89270.1"/>
    <property type="molecule type" value="Genomic_DNA"/>
</dbReference>
<name>A0A537K0I8_9BACT</name>
<dbReference type="AlphaFoldDB" id="A0A537K0I8"/>
<reference evidence="3 4" key="1">
    <citation type="journal article" date="2019" name="Nat. Microbiol.">
        <title>Mediterranean grassland soil C-N compound turnover is dependent on rainfall and depth, and is mediated by genomically divergent microorganisms.</title>
        <authorList>
            <person name="Diamond S."/>
            <person name="Andeer P.F."/>
            <person name="Li Z."/>
            <person name="Crits-Christoph A."/>
            <person name="Burstein D."/>
            <person name="Anantharaman K."/>
            <person name="Lane K.R."/>
            <person name="Thomas B.C."/>
            <person name="Pan C."/>
            <person name="Northen T.R."/>
            <person name="Banfield J.F."/>
        </authorList>
    </citation>
    <scope>NUCLEOTIDE SEQUENCE [LARGE SCALE GENOMIC DNA]</scope>
    <source>
        <strain evidence="3">NP_3</strain>
    </source>
</reference>
<feature type="signal peptide" evidence="1">
    <location>
        <begin position="1"/>
        <end position="21"/>
    </location>
</feature>
<dbReference type="InterPro" id="IPR012347">
    <property type="entry name" value="Ferritin-like"/>
</dbReference>
<evidence type="ECO:0000259" key="2">
    <source>
        <dbReference type="Pfam" id="PF03713"/>
    </source>
</evidence>
<dbReference type="Pfam" id="PF03713">
    <property type="entry name" value="DUF305"/>
    <property type="match status" value="1"/>
</dbReference>
<comment type="caution">
    <text evidence="3">The sequence shown here is derived from an EMBL/GenBank/DDBJ whole genome shotgun (WGS) entry which is preliminary data.</text>
</comment>
<protein>
    <submittedName>
        <fullName evidence="3">DUF305 domain-containing protein</fullName>
    </submittedName>
</protein>
<dbReference type="Proteomes" id="UP000318509">
    <property type="component" value="Unassembled WGS sequence"/>
</dbReference>
<keyword evidence="1" id="KW-0732">Signal</keyword>
<evidence type="ECO:0000313" key="4">
    <source>
        <dbReference type="Proteomes" id="UP000318509"/>
    </source>
</evidence>
<proteinExistence type="predicted"/>
<evidence type="ECO:0000256" key="1">
    <source>
        <dbReference type="SAM" id="SignalP"/>
    </source>
</evidence>
<sequence length="185" mass="20427">MRKMMVLILVILALGIAPVTAGGTAANSSNPLVARLSSLNGQAFDVAFTQALIPIDEEAVEMAMTATLYADHSTLLRWNQDFVERKNKEIRKMLSLLQSMGARPSERRAGVATAHVKKLRTLRGAALEKTYLPLLAAQLDQSASLEHLATGKASRSEVRDFAKQSVRMDGQESTTLRSWLKQWYK</sequence>
<evidence type="ECO:0000313" key="3">
    <source>
        <dbReference type="EMBL" id="TMI89270.1"/>
    </source>
</evidence>
<feature type="chain" id="PRO_5022218077" evidence="1">
    <location>
        <begin position="22"/>
        <end position="185"/>
    </location>
</feature>
<feature type="domain" description="DUF305" evidence="2">
    <location>
        <begin position="29"/>
        <end position="96"/>
    </location>
</feature>